<dbReference type="Pfam" id="PF02470">
    <property type="entry name" value="MlaD"/>
    <property type="match status" value="1"/>
</dbReference>
<name>A0A1G8REN0_9NOCA</name>
<dbReference type="RefSeq" id="WP_072739771.1">
    <property type="nucleotide sequence ID" value="NZ_CP048813.1"/>
</dbReference>
<dbReference type="EMBL" id="FNDN01000017">
    <property type="protein sequence ID" value="SDJ14810.1"/>
    <property type="molecule type" value="Genomic_DNA"/>
</dbReference>
<dbReference type="InterPro" id="IPR005693">
    <property type="entry name" value="Mce"/>
</dbReference>
<feature type="domain" description="Mce/MlaD" evidence="1">
    <location>
        <begin position="38"/>
        <end position="112"/>
    </location>
</feature>
<keyword evidence="4" id="KW-1185">Reference proteome</keyword>
<accession>A0A1G8REN0</accession>
<dbReference type="InterPro" id="IPR024516">
    <property type="entry name" value="Mce_C"/>
</dbReference>
<evidence type="ECO:0000259" key="2">
    <source>
        <dbReference type="Pfam" id="PF11887"/>
    </source>
</evidence>
<feature type="domain" description="Mammalian cell entry C-terminal" evidence="2">
    <location>
        <begin position="119"/>
        <end position="304"/>
    </location>
</feature>
<dbReference type="Proteomes" id="UP000183263">
    <property type="component" value="Unassembled WGS sequence"/>
</dbReference>
<dbReference type="InterPro" id="IPR003399">
    <property type="entry name" value="Mce/MlaD"/>
</dbReference>
<protein>
    <submittedName>
        <fullName evidence="3">Phospholipid/cholesterol/gamma-HCH transport system substrate-binding protein</fullName>
    </submittedName>
</protein>
<dbReference type="NCBIfam" id="TIGR00996">
    <property type="entry name" value="Mtu_fam_mce"/>
    <property type="match status" value="1"/>
</dbReference>
<reference evidence="3 4" key="1">
    <citation type="submission" date="2016-10" db="EMBL/GenBank/DDBJ databases">
        <authorList>
            <person name="de Groot N.N."/>
        </authorList>
    </citation>
    <scope>NUCLEOTIDE SEQUENCE [LARGE SCALE GENOMIC DNA]</scope>
    <source>
        <strain evidence="3 4">DSM 44892</strain>
    </source>
</reference>
<sequence length="406" mass="42101">MTRLAFVQLVLFAITAAVVVPYGIYYVVGPAGLTGQLRVHSIMTNAMGLTPGTSVTYRGIPVGTVDSVALDPAGGGARVEYVLDGGVPIPADSVAKATMGTVAGIQNVDIYPNTAEGPYLEDGDLLPAPEDQQPVQMDGLMLEASTLLQGIDPQSVSDLGTEMGASFEGLGPSLAAMIDDGDSLSVQLRDQAPALQSLLARTARLVDTMAGESDSFVDGMAAARDLATQLDANAPVLVYLTDQSPQSLANAQQLFDRYQGTFGSVLANLATVEPIIAERSDALASGLVDIPAGLARLESIVTGDRADFALIATQGPVCNYPTERRAVGDLSPTSPNLNLYCPPARDLATRGAQNAPRPNDLGLQGSTTPGSVIGPPVVEDPILIPTGVDALNYWRSLLEGLGSATR</sequence>
<dbReference type="GO" id="GO:0005576">
    <property type="term" value="C:extracellular region"/>
    <property type="evidence" value="ECO:0007669"/>
    <property type="project" value="TreeGrafter"/>
</dbReference>
<dbReference type="OrthoDB" id="4741753at2"/>
<dbReference type="PANTHER" id="PTHR33371:SF16">
    <property type="entry name" value="MCE-FAMILY PROTEIN MCE3F"/>
    <property type="match status" value="1"/>
</dbReference>
<proteinExistence type="predicted"/>
<dbReference type="InterPro" id="IPR052336">
    <property type="entry name" value="MlaD_Phospholipid_Transporter"/>
</dbReference>
<evidence type="ECO:0000259" key="1">
    <source>
        <dbReference type="Pfam" id="PF02470"/>
    </source>
</evidence>
<gene>
    <name evidence="3" type="ORF">SAMN05444695_11778</name>
</gene>
<organism evidence="3 4">
    <name type="scientific">Rhodococcus triatomae</name>
    <dbReference type="NCBI Taxonomy" id="300028"/>
    <lineage>
        <taxon>Bacteria</taxon>
        <taxon>Bacillati</taxon>
        <taxon>Actinomycetota</taxon>
        <taxon>Actinomycetes</taxon>
        <taxon>Mycobacteriales</taxon>
        <taxon>Nocardiaceae</taxon>
        <taxon>Rhodococcus</taxon>
    </lineage>
</organism>
<dbReference type="PANTHER" id="PTHR33371">
    <property type="entry name" value="INTERMEMBRANE PHOSPHOLIPID TRANSPORT SYSTEM BINDING PROTEIN MLAD-RELATED"/>
    <property type="match status" value="1"/>
</dbReference>
<dbReference type="Pfam" id="PF11887">
    <property type="entry name" value="Mce4_CUP1"/>
    <property type="match status" value="1"/>
</dbReference>
<dbReference type="AlphaFoldDB" id="A0A1G8REN0"/>
<evidence type="ECO:0000313" key="3">
    <source>
        <dbReference type="EMBL" id="SDJ14810.1"/>
    </source>
</evidence>
<evidence type="ECO:0000313" key="4">
    <source>
        <dbReference type="Proteomes" id="UP000183263"/>
    </source>
</evidence>